<dbReference type="EMBL" id="JAULSY010000001">
    <property type="protein sequence ID" value="KAK0674692.1"/>
    <property type="molecule type" value="Genomic_DNA"/>
</dbReference>
<evidence type="ECO:0000256" key="1">
    <source>
        <dbReference type="SAM" id="Phobius"/>
    </source>
</evidence>
<sequence length="94" mass="11098">MLECCQWLFFFPACCPGYWAWFFGACRFSMHPARDKGRYHGSTRWQAGSDWVEGWSTMQVGRFCTLQDAVHRVTCLFFALAVMRLVHREEFDES</sequence>
<dbReference type="Proteomes" id="UP001174997">
    <property type="component" value="Unassembled WGS sequence"/>
</dbReference>
<keyword evidence="1" id="KW-1133">Transmembrane helix</keyword>
<evidence type="ECO:0000313" key="3">
    <source>
        <dbReference type="Proteomes" id="UP001174997"/>
    </source>
</evidence>
<evidence type="ECO:0000313" key="2">
    <source>
        <dbReference type="EMBL" id="KAK0674692.1"/>
    </source>
</evidence>
<dbReference type="AlphaFoldDB" id="A0AA40DF05"/>
<protein>
    <submittedName>
        <fullName evidence="2">Uncharacterized protein</fullName>
    </submittedName>
</protein>
<reference evidence="2" key="1">
    <citation type="submission" date="2023-06" db="EMBL/GenBank/DDBJ databases">
        <title>Genome-scale phylogeny and comparative genomics of the fungal order Sordariales.</title>
        <authorList>
            <consortium name="Lawrence Berkeley National Laboratory"/>
            <person name="Hensen N."/>
            <person name="Bonometti L."/>
            <person name="Westerberg I."/>
            <person name="Brannstrom I.O."/>
            <person name="Guillou S."/>
            <person name="Cros-Aarteil S."/>
            <person name="Calhoun S."/>
            <person name="Haridas S."/>
            <person name="Kuo A."/>
            <person name="Mondo S."/>
            <person name="Pangilinan J."/>
            <person name="Riley R."/>
            <person name="Labutti K."/>
            <person name="Andreopoulos B."/>
            <person name="Lipzen A."/>
            <person name="Chen C."/>
            <person name="Yanf M."/>
            <person name="Daum C."/>
            <person name="Ng V."/>
            <person name="Clum A."/>
            <person name="Steindorff A."/>
            <person name="Ohm R."/>
            <person name="Martin F."/>
            <person name="Silar P."/>
            <person name="Natvig D."/>
            <person name="Lalanne C."/>
            <person name="Gautier V."/>
            <person name="Ament-Velasquez S.L."/>
            <person name="Kruys A."/>
            <person name="Hutchinson M.I."/>
            <person name="Powell A.J."/>
            <person name="Barry K."/>
            <person name="Miller A.N."/>
            <person name="Grigoriev I.V."/>
            <person name="Debuchy R."/>
            <person name="Gladieux P."/>
            <person name="Thoren M.H."/>
            <person name="Johannesson H."/>
        </authorList>
    </citation>
    <scope>NUCLEOTIDE SEQUENCE</scope>
    <source>
        <strain evidence="2">CBS 307.81</strain>
    </source>
</reference>
<keyword evidence="3" id="KW-1185">Reference proteome</keyword>
<comment type="caution">
    <text evidence="2">The sequence shown here is derived from an EMBL/GenBank/DDBJ whole genome shotgun (WGS) entry which is preliminary data.</text>
</comment>
<keyword evidence="1" id="KW-0472">Membrane</keyword>
<feature type="transmembrane region" description="Helical" evidence="1">
    <location>
        <begin position="6"/>
        <end position="28"/>
    </location>
</feature>
<accession>A0AA40DF05</accession>
<gene>
    <name evidence="2" type="ORF">QBC41DRAFT_309349</name>
</gene>
<keyword evidence="1" id="KW-0812">Transmembrane</keyword>
<organism evidence="2 3">
    <name type="scientific">Cercophora samala</name>
    <dbReference type="NCBI Taxonomy" id="330535"/>
    <lineage>
        <taxon>Eukaryota</taxon>
        <taxon>Fungi</taxon>
        <taxon>Dikarya</taxon>
        <taxon>Ascomycota</taxon>
        <taxon>Pezizomycotina</taxon>
        <taxon>Sordariomycetes</taxon>
        <taxon>Sordariomycetidae</taxon>
        <taxon>Sordariales</taxon>
        <taxon>Lasiosphaeriaceae</taxon>
        <taxon>Cercophora</taxon>
    </lineage>
</organism>
<proteinExistence type="predicted"/>
<name>A0AA40DF05_9PEZI</name>